<keyword evidence="2" id="KW-1185">Reference proteome</keyword>
<protein>
    <submittedName>
        <fullName evidence="1">Uncharacterized protein</fullName>
    </submittedName>
</protein>
<sequence length="137" mass="15691">MTLGTPNLGMILFDTNFRHWAAVIDASDSASTHLVKWSMATIRYLTYPGPFGKGPRRSIPHLSNGQGSFMYFCYDGGDSFFFDALEQRHSRCPSVQLSAHHYIVYCISLYDVRLSFFFWKCSFFKEVDDGFFPAVLD</sequence>
<evidence type="ECO:0000313" key="2">
    <source>
        <dbReference type="Proteomes" id="UP001341840"/>
    </source>
</evidence>
<accession>A0ABU6T2K8</accession>
<organism evidence="1 2">
    <name type="scientific">Stylosanthes scabra</name>
    <dbReference type="NCBI Taxonomy" id="79078"/>
    <lineage>
        <taxon>Eukaryota</taxon>
        <taxon>Viridiplantae</taxon>
        <taxon>Streptophyta</taxon>
        <taxon>Embryophyta</taxon>
        <taxon>Tracheophyta</taxon>
        <taxon>Spermatophyta</taxon>
        <taxon>Magnoliopsida</taxon>
        <taxon>eudicotyledons</taxon>
        <taxon>Gunneridae</taxon>
        <taxon>Pentapetalae</taxon>
        <taxon>rosids</taxon>
        <taxon>fabids</taxon>
        <taxon>Fabales</taxon>
        <taxon>Fabaceae</taxon>
        <taxon>Papilionoideae</taxon>
        <taxon>50 kb inversion clade</taxon>
        <taxon>dalbergioids sensu lato</taxon>
        <taxon>Dalbergieae</taxon>
        <taxon>Pterocarpus clade</taxon>
        <taxon>Stylosanthes</taxon>
    </lineage>
</organism>
<comment type="caution">
    <text evidence="1">The sequence shown here is derived from an EMBL/GenBank/DDBJ whole genome shotgun (WGS) entry which is preliminary data.</text>
</comment>
<proteinExistence type="predicted"/>
<evidence type="ECO:0000313" key="1">
    <source>
        <dbReference type="EMBL" id="MED6142780.1"/>
    </source>
</evidence>
<name>A0ABU6T2K8_9FABA</name>
<reference evidence="1 2" key="1">
    <citation type="journal article" date="2023" name="Plants (Basel)">
        <title>Bridging the Gap: Combining Genomics and Transcriptomics Approaches to Understand Stylosanthes scabra, an Orphan Legume from the Brazilian Caatinga.</title>
        <authorList>
            <person name="Ferreira-Neto J.R.C."/>
            <person name="da Silva M.D."/>
            <person name="Binneck E."/>
            <person name="de Melo N.F."/>
            <person name="da Silva R.H."/>
            <person name="de Melo A.L.T.M."/>
            <person name="Pandolfi V."/>
            <person name="Bustamante F.O."/>
            <person name="Brasileiro-Vidal A.C."/>
            <person name="Benko-Iseppon A.M."/>
        </authorList>
    </citation>
    <scope>NUCLEOTIDE SEQUENCE [LARGE SCALE GENOMIC DNA]</scope>
    <source>
        <tissue evidence="1">Leaves</tissue>
    </source>
</reference>
<dbReference type="Proteomes" id="UP001341840">
    <property type="component" value="Unassembled WGS sequence"/>
</dbReference>
<gene>
    <name evidence="1" type="ORF">PIB30_000339</name>
</gene>
<dbReference type="EMBL" id="JASCZI010090622">
    <property type="protein sequence ID" value="MED6142780.1"/>
    <property type="molecule type" value="Genomic_DNA"/>
</dbReference>